<feature type="domain" description="Glycoside hydrolase family 5" evidence="9">
    <location>
        <begin position="89"/>
        <end position="393"/>
    </location>
</feature>
<protein>
    <submittedName>
        <fullName evidence="11">Glycoside hydrolase family 5</fullName>
    </submittedName>
</protein>
<dbReference type="Proteomes" id="UP000190312">
    <property type="component" value="Unassembled WGS sequence"/>
</dbReference>
<evidence type="ECO:0000256" key="3">
    <source>
        <dbReference type="ARBA" id="ARBA00023015"/>
    </source>
</evidence>
<reference evidence="11 12" key="1">
    <citation type="submission" date="2016-10" db="EMBL/GenBank/DDBJ databases">
        <title>Genome sequencing of Aspergillus oryzae BCC7051.</title>
        <authorList>
            <person name="Thammarongtham C."/>
            <person name="Vorapreeda T."/>
            <person name="Nookaew I."/>
            <person name="Srisuk T."/>
            <person name="Land M."/>
            <person name="Jeennor S."/>
            <person name="Laoteng K."/>
        </authorList>
    </citation>
    <scope>NUCLEOTIDE SEQUENCE [LARGE SCALE GENOMIC DNA]</scope>
    <source>
        <strain evidence="11 12">BCC7051</strain>
    </source>
</reference>
<keyword evidence="3" id="KW-0805">Transcription regulation</keyword>
<feature type="region of interest" description="Disordered" evidence="7">
    <location>
        <begin position="544"/>
        <end position="581"/>
    </location>
</feature>
<name>A0A1S9DP44_ASPOZ</name>
<dbReference type="VEuPathDB" id="FungiDB:AO090012000006"/>
<evidence type="ECO:0000256" key="7">
    <source>
        <dbReference type="SAM" id="MobiDB-lite"/>
    </source>
</evidence>
<proteinExistence type="inferred from homology"/>
<dbReference type="Pfam" id="PF00150">
    <property type="entry name" value="Cellulase"/>
    <property type="match status" value="1"/>
</dbReference>
<keyword evidence="5" id="KW-0539">Nucleus</keyword>
<evidence type="ECO:0000256" key="2">
    <source>
        <dbReference type="ARBA" id="ARBA00022801"/>
    </source>
</evidence>
<comment type="similarity">
    <text evidence="1">Belongs to the glycosyl hydrolase 5 (cellulase A) family.</text>
</comment>
<dbReference type="InterPro" id="IPR017853">
    <property type="entry name" value="GH"/>
</dbReference>
<feature type="domain" description="Glycoside hydrolase family 5 C-terminal" evidence="10">
    <location>
        <begin position="413"/>
        <end position="500"/>
    </location>
</feature>
<evidence type="ECO:0000256" key="8">
    <source>
        <dbReference type="SAM" id="SignalP"/>
    </source>
</evidence>
<evidence type="ECO:0000313" key="12">
    <source>
        <dbReference type="Proteomes" id="UP000190312"/>
    </source>
</evidence>
<feature type="signal peptide" evidence="8">
    <location>
        <begin position="1"/>
        <end position="26"/>
    </location>
</feature>
<evidence type="ECO:0000313" key="11">
    <source>
        <dbReference type="EMBL" id="OOO10831.1"/>
    </source>
</evidence>
<dbReference type="InterPro" id="IPR041036">
    <property type="entry name" value="GH5_C"/>
</dbReference>
<keyword evidence="4" id="KW-0804">Transcription</keyword>
<dbReference type="CDD" id="cd00067">
    <property type="entry name" value="GAL4"/>
    <property type="match status" value="1"/>
</dbReference>
<dbReference type="InterPro" id="IPR001547">
    <property type="entry name" value="Glyco_hydro_5"/>
</dbReference>
<dbReference type="VEuPathDB" id="FungiDB:AO090012000004"/>
<keyword evidence="8" id="KW-0732">Signal</keyword>
<dbReference type="Gene3D" id="2.60.40.1180">
    <property type="entry name" value="Golgi alpha-mannosidase II"/>
    <property type="match status" value="1"/>
</dbReference>
<sequence>MAMLFTPIAAASLLAVVGTQPTGVFAQDAEGWYKAHPGMSRIKDVNQDTHQIVDEFGRTRFFHGTNVVMKEPPWHRPLEWVPGVSSFGEQDVQNLHDLGLNIVRLGHSWAGAEPVRGEYNQTFLDIMKKQTKMAEDHGLYVLVDVHQDCLARQFCGNGVPDWFAKKDWVSSGKMYPFPLKTTPFPVDENGFPSPQSLCGSVDWALSYTSVALGNAFGRLYNNYDGLGDAFAAYWKKLASEYGKTTNVVGYNLLNEPWVGDTWADPTLLVPGVADHKVLEGLWNRAAKQIRTVDNDTLIWFEGATLDVLSGFNNVPLGDGSKSVHSFHYYNPPQLGSISTTLSNRHKDNERLRTAGVLTELTFWMGDEKQMQGLADAMSATDANMVSWIGWAYENLYNGTSGQPYPELAKHYSRAYPAAVAGTPKSFSFADSSATFKLQFTSDPNIQAPTEIILPPSTFPNGYSVQVSPDGSVLQYAVDKRTLAFFTSTSIKNATDITITITHCSCRAFGNPQGTICDETRPNCRRCELRGIQCPGYRKPLTFVVSTPSDSRTPAGPTYRSATRSAQSQKSNTSRSITKRGGCSHNTVDELIVPSLVEKPLAAQGVETLGFFIDAAVPGLYYMYSTRLSVNWMNFARRHVESTLDPFIWSLRCLGTLHLGMKHQDQDTIASSRSMYSRGLQGLHSLLRRPRFVRSDMTLAIAVMLGIYEMMDPITPQSWLTHSSGIATLIRLRGPNAHRGGFGRTLLISFKSFIVADALIRGEACFLAEPAWQLALTDTLAAESGNGKGSQLCDLVELLFAEITKCPGLYARACAIIKNNETDHSMFETLRQEATQSKQRLQYLKDQLESVVPVSLDSEALRDKPDLIGLIPVSVAQKSRTFAGHGAQSALALLDQVIVITESDHHRLFTDSTMTTLPVWDVLPAPANCVTMDKEETLANRLPAWPDQLALSMGMLAVKDN</sequence>
<dbReference type="OrthoDB" id="1887033at2759"/>
<gene>
    <name evidence="11" type="ORF">OAory_01073010</name>
</gene>
<evidence type="ECO:0000259" key="9">
    <source>
        <dbReference type="Pfam" id="PF00150"/>
    </source>
</evidence>
<evidence type="ECO:0000256" key="4">
    <source>
        <dbReference type="ARBA" id="ARBA00023163"/>
    </source>
</evidence>
<evidence type="ECO:0000256" key="5">
    <source>
        <dbReference type="ARBA" id="ARBA00023242"/>
    </source>
</evidence>
<dbReference type="InterPro" id="IPR013780">
    <property type="entry name" value="Glyco_hydro_b"/>
</dbReference>
<evidence type="ECO:0000256" key="6">
    <source>
        <dbReference type="ARBA" id="ARBA00023295"/>
    </source>
</evidence>
<dbReference type="eggNOG" id="ENOG502RS4Q">
    <property type="taxonomic scope" value="Eukaryota"/>
</dbReference>
<dbReference type="SUPFAM" id="SSF51445">
    <property type="entry name" value="(Trans)glycosidases"/>
    <property type="match status" value="1"/>
</dbReference>
<dbReference type="Gene3D" id="3.20.20.80">
    <property type="entry name" value="Glycosidases"/>
    <property type="match status" value="1"/>
</dbReference>
<keyword evidence="6" id="KW-0326">Glycosidase</keyword>
<comment type="caution">
    <text evidence="11">The sequence shown here is derived from an EMBL/GenBank/DDBJ whole genome shotgun (WGS) entry which is preliminary data.</text>
</comment>
<dbReference type="GO" id="GO:0000272">
    <property type="term" value="P:polysaccharide catabolic process"/>
    <property type="evidence" value="ECO:0007669"/>
    <property type="project" value="InterPro"/>
</dbReference>
<keyword evidence="2 11" id="KW-0378">Hydrolase</keyword>
<dbReference type="PANTHER" id="PTHR31308">
    <property type="match status" value="1"/>
</dbReference>
<dbReference type="InterPro" id="IPR052066">
    <property type="entry name" value="Glycosphingolipid_Hydrolases"/>
</dbReference>
<feature type="chain" id="PRO_5013137288" evidence="8">
    <location>
        <begin position="27"/>
        <end position="960"/>
    </location>
</feature>
<evidence type="ECO:0000256" key="1">
    <source>
        <dbReference type="ARBA" id="ARBA00005641"/>
    </source>
</evidence>
<evidence type="ECO:0000259" key="10">
    <source>
        <dbReference type="Pfam" id="PF18564"/>
    </source>
</evidence>
<dbReference type="Pfam" id="PF18564">
    <property type="entry name" value="Glyco_hydro_5_C"/>
    <property type="match status" value="1"/>
</dbReference>
<dbReference type="GO" id="GO:0008270">
    <property type="term" value="F:zinc ion binding"/>
    <property type="evidence" value="ECO:0007669"/>
    <property type="project" value="InterPro"/>
</dbReference>
<dbReference type="EMBL" id="MKZY01000003">
    <property type="protein sequence ID" value="OOO10831.1"/>
    <property type="molecule type" value="Genomic_DNA"/>
</dbReference>
<accession>A0A1S9DP44</accession>
<dbReference type="GO" id="GO:1901136">
    <property type="term" value="P:carbohydrate derivative catabolic process"/>
    <property type="evidence" value="ECO:0007669"/>
    <property type="project" value="UniProtKB-ARBA"/>
</dbReference>
<dbReference type="AlphaFoldDB" id="A0A1S9DP44"/>
<feature type="compositionally biased region" description="Polar residues" evidence="7">
    <location>
        <begin position="559"/>
        <end position="575"/>
    </location>
</feature>
<dbReference type="GO" id="GO:0016042">
    <property type="term" value="P:lipid catabolic process"/>
    <property type="evidence" value="ECO:0007669"/>
    <property type="project" value="UniProtKB-ARBA"/>
</dbReference>
<dbReference type="InterPro" id="IPR001138">
    <property type="entry name" value="Zn2Cys6_DnaBD"/>
</dbReference>
<dbReference type="GO" id="GO:0000981">
    <property type="term" value="F:DNA-binding transcription factor activity, RNA polymerase II-specific"/>
    <property type="evidence" value="ECO:0007669"/>
    <property type="project" value="InterPro"/>
</dbReference>
<organism evidence="11 12">
    <name type="scientific">Aspergillus oryzae</name>
    <name type="common">Yellow koji mold</name>
    <dbReference type="NCBI Taxonomy" id="5062"/>
    <lineage>
        <taxon>Eukaryota</taxon>
        <taxon>Fungi</taxon>
        <taxon>Dikarya</taxon>
        <taxon>Ascomycota</taxon>
        <taxon>Pezizomycotina</taxon>
        <taxon>Eurotiomycetes</taxon>
        <taxon>Eurotiomycetidae</taxon>
        <taxon>Eurotiales</taxon>
        <taxon>Aspergillaceae</taxon>
        <taxon>Aspergillus</taxon>
        <taxon>Aspergillus subgen. Circumdati</taxon>
    </lineage>
</organism>
<dbReference type="PANTHER" id="PTHR31308:SF3">
    <property type="entry name" value="ENDOGLYCOCERAMIDASE"/>
    <property type="match status" value="1"/>
</dbReference>
<dbReference type="GO" id="GO:0004553">
    <property type="term" value="F:hydrolase activity, hydrolyzing O-glycosyl compounds"/>
    <property type="evidence" value="ECO:0007669"/>
    <property type="project" value="InterPro"/>
</dbReference>